<accession>A0A3S4DP29</accession>
<dbReference type="PANTHER" id="PTHR12110:SF41">
    <property type="entry name" value="INOSOSE DEHYDRATASE"/>
    <property type="match status" value="1"/>
</dbReference>
<reference evidence="1 2" key="1">
    <citation type="submission" date="2018-12" db="EMBL/GenBank/DDBJ databases">
        <authorList>
            <person name="Li F."/>
        </authorList>
    </citation>
    <scope>NUCLEOTIDE SEQUENCE [LARGE SCALE GENOMIC DNA]</scope>
    <source>
        <strain evidence="1 2">11W25H-1</strain>
    </source>
</reference>
<evidence type="ECO:0000313" key="1">
    <source>
        <dbReference type="EMBL" id="RWZ52884.1"/>
    </source>
</evidence>
<keyword evidence="1" id="KW-0413">Isomerase</keyword>
<name>A0A3S4DP29_9MICO</name>
<gene>
    <name evidence="1" type="ORF">ELQ90_02810</name>
</gene>
<dbReference type="Gene3D" id="3.20.20.150">
    <property type="entry name" value="Divalent-metal-dependent TIM barrel enzymes"/>
    <property type="match status" value="1"/>
</dbReference>
<proteinExistence type="predicted"/>
<evidence type="ECO:0000313" key="2">
    <source>
        <dbReference type="Proteomes" id="UP000288547"/>
    </source>
</evidence>
<keyword evidence="2" id="KW-1185">Reference proteome</keyword>
<comment type="caution">
    <text evidence="1">The sequence shown here is derived from an EMBL/GenBank/DDBJ whole genome shotgun (WGS) entry which is preliminary data.</text>
</comment>
<dbReference type="OrthoDB" id="9798407at2"/>
<dbReference type="SUPFAM" id="SSF51658">
    <property type="entry name" value="Xylose isomerase-like"/>
    <property type="match status" value="1"/>
</dbReference>
<dbReference type="InterPro" id="IPR036237">
    <property type="entry name" value="Xyl_isomerase-like_sf"/>
</dbReference>
<dbReference type="EMBL" id="RZNB01000001">
    <property type="protein sequence ID" value="RWZ52884.1"/>
    <property type="molecule type" value="Genomic_DNA"/>
</dbReference>
<dbReference type="PANTHER" id="PTHR12110">
    <property type="entry name" value="HYDROXYPYRUVATE ISOMERASE"/>
    <property type="match status" value="1"/>
</dbReference>
<dbReference type="GO" id="GO:0016853">
    <property type="term" value="F:isomerase activity"/>
    <property type="evidence" value="ECO:0007669"/>
    <property type="project" value="UniProtKB-KW"/>
</dbReference>
<dbReference type="Proteomes" id="UP000288547">
    <property type="component" value="Unassembled WGS sequence"/>
</dbReference>
<protein>
    <submittedName>
        <fullName evidence="1">Sugar phosphate isomerase/epimerase</fullName>
    </submittedName>
</protein>
<organism evidence="1 2">
    <name type="scientific">Labedella phragmitis</name>
    <dbReference type="NCBI Taxonomy" id="2498849"/>
    <lineage>
        <taxon>Bacteria</taxon>
        <taxon>Bacillati</taxon>
        <taxon>Actinomycetota</taxon>
        <taxon>Actinomycetes</taxon>
        <taxon>Micrococcales</taxon>
        <taxon>Microbacteriaceae</taxon>
        <taxon>Labedella</taxon>
    </lineage>
</organism>
<sequence length="288" mass="32492">MAVEIGIQLYSVRDSLAADPEGTLNALADLGLTRFEGANHRALTEDGIGFGIPADFLANLMRDRGVSIIGCQINPLDLDRLPQVLDFQERIGNTRIGCDLEFYPFGDVDYVKRRAEFFNEIGRVSAERGIEFFYHNHFQEFQRFGDRTVYDLLLENTDPELVKFELDTYWAYRGGADPLRLFRENPDRFIMIHQKDFPSGHAQPLNLFDGVLAPDATITMTEFDQVVTPDTFTEVGTGILPIQEIIDAVDGLPNFRYVLIEQDYAPGAELDSVAISCEAFKGYSNVSW</sequence>
<dbReference type="InterPro" id="IPR050312">
    <property type="entry name" value="IolE/XylAMocC-like"/>
</dbReference>
<dbReference type="RefSeq" id="WP_128493727.1">
    <property type="nucleotide sequence ID" value="NZ_RZNB01000001.1"/>
</dbReference>
<dbReference type="AlphaFoldDB" id="A0A3S4DP29"/>